<name>A0A9C6WB04_DROAB</name>
<protein>
    <submittedName>
        <fullName evidence="3">Uncharacterized protein LOC127565653</fullName>
    </submittedName>
</protein>
<sequence length="109" mass="12017">MTLVNNSSRICQRCWFASCQHLCPSSSLLSCSLVHSLARLLRLRLELSGHTKALNSLAVNAILANTAAAIHRFTDSFSQPVKELSTTEPRTSQVSLPQQQQQHLLESST</sequence>
<evidence type="ECO:0000313" key="2">
    <source>
        <dbReference type="Proteomes" id="UP000515160"/>
    </source>
</evidence>
<keyword evidence="2" id="KW-1185">Reference proteome</keyword>
<feature type="compositionally biased region" description="Low complexity" evidence="1">
    <location>
        <begin position="92"/>
        <end position="109"/>
    </location>
</feature>
<feature type="compositionally biased region" description="Polar residues" evidence="1">
    <location>
        <begin position="81"/>
        <end position="91"/>
    </location>
</feature>
<evidence type="ECO:0000256" key="1">
    <source>
        <dbReference type="SAM" id="MobiDB-lite"/>
    </source>
</evidence>
<dbReference type="GeneID" id="127565653"/>
<dbReference type="AlphaFoldDB" id="A0A9C6WB04"/>
<dbReference type="Proteomes" id="UP000515160">
    <property type="component" value="Chromosome 3"/>
</dbReference>
<dbReference type="RefSeq" id="XP_051861145.1">
    <property type="nucleotide sequence ID" value="XM_052005185.1"/>
</dbReference>
<accession>A0A9C6WB04</accession>
<evidence type="ECO:0000313" key="3">
    <source>
        <dbReference type="RefSeq" id="XP_051861145.1"/>
    </source>
</evidence>
<gene>
    <name evidence="3" type="primary">LOC127565653</name>
</gene>
<reference evidence="3" key="1">
    <citation type="submission" date="2025-08" db="UniProtKB">
        <authorList>
            <consortium name="RefSeq"/>
        </authorList>
    </citation>
    <scope>IDENTIFICATION</scope>
    <source>
        <strain evidence="3">15112-1751.03</strain>
        <tissue evidence="3">Whole Adult</tissue>
    </source>
</reference>
<feature type="region of interest" description="Disordered" evidence="1">
    <location>
        <begin position="81"/>
        <end position="109"/>
    </location>
</feature>
<proteinExistence type="predicted"/>
<organism evidence="2 3">
    <name type="scientific">Drosophila albomicans</name>
    <name type="common">Fruit fly</name>
    <dbReference type="NCBI Taxonomy" id="7291"/>
    <lineage>
        <taxon>Eukaryota</taxon>
        <taxon>Metazoa</taxon>
        <taxon>Ecdysozoa</taxon>
        <taxon>Arthropoda</taxon>
        <taxon>Hexapoda</taxon>
        <taxon>Insecta</taxon>
        <taxon>Pterygota</taxon>
        <taxon>Neoptera</taxon>
        <taxon>Endopterygota</taxon>
        <taxon>Diptera</taxon>
        <taxon>Brachycera</taxon>
        <taxon>Muscomorpha</taxon>
        <taxon>Ephydroidea</taxon>
        <taxon>Drosophilidae</taxon>
        <taxon>Drosophila</taxon>
    </lineage>
</organism>